<evidence type="ECO:0000313" key="1">
    <source>
        <dbReference type="EMBL" id="MCM1989564.1"/>
    </source>
</evidence>
<dbReference type="AlphaFoldDB" id="A0A9J6NZP3"/>
<reference evidence="1" key="2">
    <citation type="submission" date="2021-04" db="EMBL/GenBank/DDBJ databases">
        <authorList>
            <person name="Dong X."/>
        </authorList>
    </citation>
    <scope>NUCLEOTIDE SEQUENCE</scope>
    <source>
        <strain evidence="1">ZWT</strain>
    </source>
</reference>
<reference evidence="1" key="1">
    <citation type="journal article" date="2021" name="mSystems">
        <title>Bacteria and Archaea Synergistically Convert Glycine Betaine to Biogenic Methane in the Formosa Cold Seep of the South China Sea.</title>
        <authorList>
            <person name="Li L."/>
            <person name="Zhang W."/>
            <person name="Zhang S."/>
            <person name="Song L."/>
            <person name="Sun Q."/>
            <person name="Zhang H."/>
            <person name="Xiang H."/>
            <person name="Dong X."/>
        </authorList>
    </citation>
    <scope>NUCLEOTIDE SEQUENCE</scope>
    <source>
        <strain evidence="1">ZWT</strain>
    </source>
</reference>
<dbReference type="EMBL" id="JAGSOJ010000001">
    <property type="protein sequence ID" value="MCM1989564.1"/>
    <property type="molecule type" value="Genomic_DNA"/>
</dbReference>
<proteinExistence type="predicted"/>
<sequence length="80" mass="9266">MNFKETLDLHLQSISNKNFDLFISTVCLDKITLIMPNGSLINNYDNFITLHKNWFSDPDWSLNYTLINTVESSEMSSALF</sequence>
<dbReference type="RefSeq" id="WP_250858556.1">
    <property type="nucleotide sequence ID" value="NZ_JAGSOJ010000001.1"/>
</dbReference>
<accession>A0A9J6NZP3</accession>
<keyword evidence="2" id="KW-1185">Reference proteome</keyword>
<evidence type="ECO:0000313" key="2">
    <source>
        <dbReference type="Proteomes" id="UP001056429"/>
    </source>
</evidence>
<organism evidence="1 2">
    <name type="scientific">Oceanirhabdus seepicola</name>
    <dbReference type="NCBI Taxonomy" id="2828781"/>
    <lineage>
        <taxon>Bacteria</taxon>
        <taxon>Bacillati</taxon>
        <taxon>Bacillota</taxon>
        <taxon>Clostridia</taxon>
        <taxon>Eubacteriales</taxon>
        <taxon>Clostridiaceae</taxon>
        <taxon>Oceanirhabdus</taxon>
    </lineage>
</organism>
<dbReference type="Proteomes" id="UP001056429">
    <property type="component" value="Unassembled WGS sequence"/>
</dbReference>
<gene>
    <name evidence="1" type="ORF">KDK92_07410</name>
</gene>
<protein>
    <submittedName>
        <fullName evidence="1">Uncharacterized protein</fullName>
    </submittedName>
</protein>
<comment type="caution">
    <text evidence="1">The sequence shown here is derived from an EMBL/GenBank/DDBJ whole genome shotgun (WGS) entry which is preliminary data.</text>
</comment>
<name>A0A9J6NZP3_9CLOT</name>